<reference evidence="2 3" key="1">
    <citation type="submission" date="2016-10" db="EMBL/GenBank/DDBJ databases">
        <authorList>
            <person name="de Groot N.N."/>
        </authorList>
    </citation>
    <scope>NUCLEOTIDE SEQUENCE [LARGE SCALE GENOMIC DNA]</scope>
    <source>
        <strain evidence="2 3">DSM 2784</strain>
    </source>
</reference>
<evidence type="ECO:0000313" key="3">
    <source>
        <dbReference type="Proteomes" id="UP000199208"/>
    </source>
</evidence>
<sequence>MDSTVWIIIGIILVGAIVGGVFYYRKRSKEMFQMFEQMQEHVKQVPNQKRQSFTLLMFRESVRASKSKTPVSQSRFNDPKILDAQLVQMSSILKDRSKVTDKQMKQALQMYDSYIAWQKKKNKTS</sequence>
<organism evidence="2 3">
    <name type="scientific">Acidaminobacter hydrogenoformans DSM 2784</name>
    <dbReference type="NCBI Taxonomy" id="1120920"/>
    <lineage>
        <taxon>Bacteria</taxon>
        <taxon>Bacillati</taxon>
        <taxon>Bacillota</taxon>
        <taxon>Clostridia</taxon>
        <taxon>Peptostreptococcales</taxon>
        <taxon>Acidaminobacteraceae</taxon>
        <taxon>Acidaminobacter</taxon>
    </lineage>
</organism>
<keyword evidence="3" id="KW-1185">Reference proteome</keyword>
<accession>A0A1G5S663</accession>
<protein>
    <submittedName>
        <fullName evidence="2">Uncharacterized protein</fullName>
    </submittedName>
</protein>
<name>A0A1G5S663_9FIRM</name>
<evidence type="ECO:0000256" key="1">
    <source>
        <dbReference type="SAM" id="Phobius"/>
    </source>
</evidence>
<gene>
    <name evidence="2" type="ORF">SAMN03080599_03079</name>
</gene>
<keyword evidence="1" id="KW-1133">Transmembrane helix</keyword>
<proteinExistence type="predicted"/>
<dbReference type="AlphaFoldDB" id="A0A1G5S663"/>
<dbReference type="EMBL" id="FMWL01000024">
    <property type="protein sequence ID" value="SCZ81834.1"/>
    <property type="molecule type" value="Genomic_DNA"/>
</dbReference>
<dbReference type="Proteomes" id="UP000199208">
    <property type="component" value="Unassembled WGS sequence"/>
</dbReference>
<keyword evidence="1" id="KW-0472">Membrane</keyword>
<dbReference type="RefSeq" id="WP_092593035.1">
    <property type="nucleotide sequence ID" value="NZ_FMWL01000024.1"/>
</dbReference>
<feature type="transmembrane region" description="Helical" evidence="1">
    <location>
        <begin position="6"/>
        <end position="24"/>
    </location>
</feature>
<evidence type="ECO:0000313" key="2">
    <source>
        <dbReference type="EMBL" id="SCZ81834.1"/>
    </source>
</evidence>
<keyword evidence="1" id="KW-0812">Transmembrane</keyword>
<dbReference type="OrthoDB" id="1954039at2"/>